<feature type="domain" description="Diphthamide synthase" evidence="13">
    <location>
        <begin position="35"/>
        <end position="232"/>
    </location>
</feature>
<dbReference type="InterPro" id="IPR006175">
    <property type="entry name" value="YjgF/YER057c/UK114"/>
</dbReference>
<proteinExistence type="inferred from homology"/>
<dbReference type="PANTHER" id="PTHR12196:SF2">
    <property type="entry name" value="DIPHTHINE--AMMONIA LIGASE"/>
    <property type="match status" value="1"/>
</dbReference>
<dbReference type="Proteomes" id="UP000092462">
    <property type="component" value="Unassembled WGS sequence"/>
</dbReference>
<dbReference type="SUPFAM" id="SSF55298">
    <property type="entry name" value="YjgF-like"/>
    <property type="match status" value="2"/>
</dbReference>
<evidence type="ECO:0000256" key="1">
    <source>
        <dbReference type="ARBA" id="ARBA00005156"/>
    </source>
</evidence>
<dbReference type="EMBL" id="AJVK01034802">
    <property type="status" value="NOT_ANNOTATED_CDS"/>
    <property type="molecule type" value="Genomic_DNA"/>
</dbReference>
<dbReference type="GO" id="GO:0005524">
    <property type="term" value="F:ATP binding"/>
    <property type="evidence" value="ECO:0007669"/>
    <property type="project" value="UniProtKB-KW"/>
</dbReference>
<dbReference type="PANTHER" id="PTHR12196">
    <property type="entry name" value="DOMAIN OF UNKNOWN FUNCTION 71 DUF71 -CONTAINING PROTEIN"/>
    <property type="match status" value="1"/>
</dbReference>
<dbReference type="InterPro" id="IPR002761">
    <property type="entry name" value="Diphthami_syn_dom"/>
</dbReference>
<evidence type="ECO:0000256" key="3">
    <source>
        <dbReference type="ARBA" id="ARBA00012089"/>
    </source>
</evidence>
<name>A0A1B0GPW1_PHLPP</name>
<evidence type="ECO:0000313" key="14">
    <source>
        <dbReference type="EnsemblMetazoa" id="PPAI008252-PA"/>
    </source>
</evidence>
<reference evidence="14" key="1">
    <citation type="submission" date="2022-08" db="UniProtKB">
        <authorList>
            <consortium name="EnsemblMetazoa"/>
        </authorList>
    </citation>
    <scope>IDENTIFICATION</scope>
    <source>
        <strain evidence="14">Israel</strain>
    </source>
</reference>
<dbReference type="Gene3D" id="3.30.1330.40">
    <property type="entry name" value="RutC-like"/>
    <property type="match status" value="2"/>
</dbReference>
<dbReference type="CDD" id="cd06156">
    <property type="entry name" value="eu_AANH_C_2"/>
    <property type="match status" value="1"/>
</dbReference>
<evidence type="ECO:0000256" key="2">
    <source>
        <dbReference type="ARBA" id="ARBA00008496"/>
    </source>
</evidence>
<dbReference type="Gene3D" id="3.40.50.620">
    <property type="entry name" value="HUPs"/>
    <property type="match status" value="1"/>
</dbReference>
<evidence type="ECO:0000256" key="8">
    <source>
        <dbReference type="ARBA" id="ARBA00029814"/>
    </source>
</evidence>
<evidence type="ECO:0000256" key="9">
    <source>
        <dbReference type="ARBA" id="ARBA00031202"/>
    </source>
</evidence>
<dbReference type="VEuPathDB" id="VectorBase:PPAPM1_011625"/>
<dbReference type="EMBL" id="AJVK01034803">
    <property type="status" value="NOT_ANNOTATED_CDS"/>
    <property type="molecule type" value="Genomic_DNA"/>
</dbReference>
<evidence type="ECO:0000256" key="5">
    <source>
        <dbReference type="ARBA" id="ARBA00022598"/>
    </source>
</evidence>
<dbReference type="FunFam" id="3.90.1490.10:FF:000001">
    <property type="entry name" value="Diphthine--ammonia ligase"/>
    <property type="match status" value="1"/>
</dbReference>
<evidence type="ECO:0000313" key="15">
    <source>
        <dbReference type="Proteomes" id="UP000092462"/>
    </source>
</evidence>
<dbReference type="Pfam" id="PF01042">
    <property type="entry name" value="Ribonuc_L-PSP"/>
    <property type="match status" value="1"/>
</dbReference>
<dbReference type="GO" id="GO:0017178">
    <property type="term" value="F:diphthine-ammonia ligase activity"/>
    <property type="evidence" value="ECO:0007669"/>
    <property type="project" value="UniProtKB-EC"/>
</dbReference>
<comment type="catalytic activity">
    <reaction evidence="12">
        <text>diphthine-[translation elongation factor 2] + NH4(+) + ATP = diphthamide-[translation elongation factor 2] + AMP + diphosphate + H(+)</text>
        <dbReference type="Rhea" id="RHEA:19753"/>
        <dbReference type="Rhea" id="RHEA-COMP:10172"/>
        <dbReference type="Rhea" id="RHEA-COMP:10174"/>
        <dbReference type="ChEBI" id="CHEBI:15378"/>
        <dbReference type="ChEBI" id="CHEBI:16692"/>
        <dbReference type="ChEBI" id="CHEBI:28938"/>
        <dbReference type="ChEBI" id="CHEBI:30616"/>
        <dbReference type="ChEBI" id="CHEBI:33019"/>
        <dbReference type="ChEBI" id="CHEBI:82696"/>
        <dbReference type="ChEBI" id="CHEBI:456215"/>
        <dbReference type="EC" id="6.3.1.14"/>
    </reaction>
</comment>
<protein>
    <recommendedName>
        <fullName evidence="4">Diphthine--ammonia ligase</fullName>
        <ecNumber evidence="3">6.3.1.14</ecNumber>
    </recommendedName>
    <alternativeName>
        <fullName evidence="9">ATP-binding domain-containing protein 4</fullName>
    </alternativeName>
    <alternativeName>
        <fullName evidence="8">Diphthamide synthase</fullName>
    </alternativeName>
    <alternativeName>
        <fullName evidence="10">Diphthamide synthetase</fullName>
    </alternativeName>
    <alternativeName>
        <fullName evidence="11">Protein DPH6 homolog</fullName>
    </alternativeName>
</protein>
<evidence type="ECO:0000256" key="11">
    <source>
        <dbReference type="ARBA" id="ARBA00032849"/>
    </source>
</evidence>
<dbReference type="AlphaFoldDB" id="A0A1B0GPW1"/>
<dbReference type="EnsemblMetazoa" id="PPAI008252-RA">
    <property type="protein sequence ID" value="PPAI008252-PA"/>
    <property type="gene ID" value="PPAI008252"/>
</dbReference>
<comment type="similarity">
    <text evidence="2">Belongs to the Diphthine--ammonia ligase family.</text>
</comment>
<dbReference type="InterPro" id="IPR014729">
    <property type="entry name" value="Rossmann-like_a/b/a_fold"/>
</dbReference>
<keyword evidence="15" id="KW-1185">Reference proteome</keyword>
<keyword evidence="7" id="KW-0067">ATP-binding</keyword>
<dbReference type="VEuPathDB" id="VectorBase:PPAI008252"/>
<evidence type="ECO:0000256" key="7">
    <source>
        <dbReference type="ARBA" id="ARBA00022840"/>
    </source>
</evidence>
<dbReference type="InterPro" id="IPR035959">
    <property type="entry name" value="RutC-like_sf"/>
</dbReference>
<dbReference type="Pfam" id="PF01902">
    <property type="entry name" value="Diphthami_syn_2"/>
    <property type="match status" value="1"/>
</dbReference>
<evidence type="ECO:0000259" key="13">
    <source>
        <dbReference type="Pfam" id="PF01902"/>
    </source>
</evidence>
<comment type="pathway">
    <text evidence="1">Protein modification; peptidyl-diphthamide biosynthesis.</text>
</comment>
<evidence type="ECO:0000256" key="12">
    <source>
        <dbReference type="ARBA" id="ARBA00048108"/>
    </source>
</evidence>
<dbReference type="NCBIfam" id="TIGR00290">
    <property type="entry name" value="MJ0570_dom"/>
    <property type="match status" value="1"/>
</dbReference>
<sequence>MSEASADCVKVAVRCKAEGHELVALANLYPDDGREEMDSYMYQTVGHVGIELIATALDLPLYRRKTKGICVQDGSVYTPDQSDEVEDLYSLLEEVKVVEKVDAVASGAILSDYQRCRVENVCGRLQLTSLSYLWRRNQTDLLQEMIDSGMEAIVIKVAALGLDPEKHLGKSIREIQGHMMKLKESFGVNVCGEGGEYETFTLDCPLFKYRIVVADKRIVTTSGDVGYIVFEKLALESKSPEEMKDLMPRNLSYKSYDYEDLPISEVIQRTQEEFEYPPKTRSSSRKSVRWMWLPQIHGRGPCSKDGAEDAMEALRKMSEDLGNFTLRDIIAVNIFVKDMKDFAEINKIYSANFNFPNPPSRACVETNLPEGLWIILDVLVAVTADLSIPRDCIHVQGISHWAPSNIGPYSQGKLCGDIATISGQIGLIPGSMTLPPDGNFPTECKLSLRNADCVIRALDPLRSLQDVSYAICYLSHSNLIPRAMEQWQTLSSHAIVDYVVVPCLPRNAQIEWQVLMHSPESSQNSHKRDDSSQTSNGFTLNLQKLSSPNNFEIVSGTISAVNESYPENCSKSLEELFQRILSNVSLEEDNRATRCRIFSKDTHTGPTELL</sequence>
<dbReference type="EC" id="6.3.1.14" evidence="3"/>
<keyword evidence="6" id="KW-0547">Nucleotide-binding</keyword>
<evidence type="ECO:0000256" key="4">
    <source>
        <dbReference type="ARBA" id="ARBA00018426"/>
    </source>
</evidence>
<dbReference type="CDD" id="cd01994">
    <property type="entry name" value="AANH_PF0828-like"/>
    <property type="match status" value="1"/>
</dbReference>
<dbReference type="SUPFAM" id="SSF52402">
    <property type="entry name" value="Adenine nucleotide alpha hydrolases-like"/>
    <property type="match status" value="1"/>
</dbReference>
<dbReference type="CDD" id="cd06155">
    <property type="entry name" value="eu_AANH_C_1"/>
    <property type="match status" value="1"/>
</dbReference>
<evidence type="ECO:0000256" key="6">
    <source>
        <dbReference type="ARBA" id="ARBA00022741"/>
    </source>
</evidence>
<dbReference type="GO" id="GO:0017183">
    <property type="term" value="P:protein histidyl modification to diphthamide"/>
    <property type="evidence" value="ECO:0007669"/>
    <property type="project" value="TreeGrafter"/>
</dbReference>
<accession>A0A1B0GPW1</accession>
<keyword evidence="5" id="KW-0436">Ligase</keyword>
<dbReference type="FunFam" id="3.40.50.620:FF:000145">
    <property type="entry name" value="ATP-binding domain containing protein"/>
    <property type="match status" value="1"/>
</dbReference>
<evidence type="ECO:0000256" key="10">
    <source>
        <dbReference type="ARBA" id="ARBA00031552"/>
    </source>
</evidence>
<organism evidence="14 15">
    <name type="scientific">Phlebotomus papatasi</name>
    <name type="common">Sandfly</name>
    <dbReference type="NCBI Taxonomy" id="29031"/>
    <lineage>
        <taxon>Eukaryota</taxon>
        <taxon>Metazoa</taxon>
        <taxon>Ecdysozoa</taxon>
        <taxon>Arthropoda</taxon>
        <taxon>Hexapoda</taxon>
        <taxon>Insecta</taxon>
        <taxon>Pterygota</taxon>
        <taxon>Neoptera</taxon>
        <taxon>Endopterygota</taxon>
        <taxon>Diptera</taxon>
        <taxon>Nematocera</taxon>
        <taxon>Psychodoidea</taxon>
        <taxon>Psychodidae</taxon>
        <taxon>Phlebotomus</taxon>
        <taxon>Phlebotomus</taxon>
    </lineage>
</organism>
<dbReference type="InterPro" id="IPR030662">
    <property type="entry name" value="DPH6/MJ0570"/>
</dbReference>
<dbReference type="Gene3D" id="3.90.1490.10">
    <property type="entry name" value="putative n-type atp pyrophosphatase, domain 2"/>
    <property type="match status" value="1"/>
</dbReference>